<dbReference type="UniPathway" id="UPA00621"/>
<comment type="similarity">
    <text evidence="3 12">Belongs to the PduL family.</text>
</comment>
<comment type="cofactor">
    <cofactor evidence="1">
        <name>Zn(2+)</name>
        <dbReference type="ChEBI" id="CHEBI:29105"/>
    </cofactor>
</comment>
<dbReference type="GO" id="GO:0031469">
    <property type="term" value="C:bacterial microcompartment"/>
    <property type="evidence" value="ECO:0007669"/>
    <property type="project" value="UniProtKB-SubCell"/>
</dbReference>
<comment type="subcellular location">
    <subcellularLocation>
        <location evidence="10">Bacterial microcompartment</location>
    </subcellularLocation>
</comment>
<evidence type="ECO:0000313" key="14">
    <source>
        <dbReference type="Proteomes" id="UP000294555"/>
    </source>
</evidence>
<dbReference type="AlphaFoldDB" id="A0A4R1NSH8"/>
<accession>A0A4R1NSH8</accession>
<sequence length="211" mass="22834">MDNDQITLLTGQVIAQMRQRAIPLGISNRHVHLSAMDYQRLFPGQPLMVKKALGQPGQFAAEQTVTLKGLKGQLKNVRLLGPLRGQSQIEISRTDARLLGITAPLRLSGDVAGSAGITLVSDYAEISLAEGVIIAQRHIHMSRLDAAIFGVKQGEIVNVEIKGTDRPLIFGGVCIRVGDDMRLELHIDTDEANAADIGEGKPTARLLLTQF</sequence>
<comment type="function">
    <text evidence="12">Involved in 1,2-propanediol (1,2-PD) degradation by catalyzing the conversion of propanoyl-CoA to propanoyl-phosphate.</text>
</comment>
<evidence type="ECO:0000256" key="1">
    <source>
        <dbReference type="ARBA" id="ARBA00001947"/>
    </source>
</evidence>
<gene>
    <name evidence="13" type="ORF">EZJ58_5746</name>
</gene>
<keyword evidence="6 12" id="KW-0808">Transferase</keyword>
<dbReference type="GO" id="GO:0046872">
    <property type="term" value="F:metal ion binding"/>
    <property type="evidence" value="ECO:0007669"/>
    <property type="project" value="UniProtKB-KW"/>
</dbReference>
<dbReference type="GO" id="GO:0051144">
    <property type="term" value="P:1,2-propanediol catabolic process"/>
    <property type="evidence" value="ECO:0007669"/>
    <property type="project" value="UniProtKB-UniPathway"/>
</dbReference>
<keyword evidence="8" id="KW-0862">Zinc</keyword>
<evidence type="ECO:0000256" key="8">
    <source>
        <dbReference type="ARBA" id="ARBA00022833"/>
    </source>
</evidence>
<reference evidence="13 14" key="1">
    <citation type="submission" date="2019-02" db="EMBL/GenBank/DDBJ databases">
        <title>Investigation of anaerobic lignin degradation for improved lignocellulosic biofuels.</title>
        <authorList>
            <person name="Deangelis K."/>
        </authorList>
    </citation>
    <scope>NUCLEOTIDE SEQUENCE [LARGE SCALE GENOMIC DNA]</scope>
    <source>
        <strain evidence="13 14">159R</strain>
    </source>
</reference>
<evidence type="ECO:0000256" key="4">
    <source>
        <dbReference type="ARBA" id="ARBA00012206"/>
    </source>
</evidence>
<dbReference type="OrthoDB" id="9784365at2"/>
<evidence type="ECO:0000256" key="12">
    <source>
        <dbReference type="PIRNR" id="PIRNR010130"/>
    </source>
</evidence>
<evidence type="ECO:0000256" key="7">
    <source>
        <dbReference type="ARBA" id="ARBA00022723"/>
    </source>
</evidence>
<proteinExistence type="inferred from homology"/>
<evidence type="ECO:0000256" key="9">
    <source>
        <dbReference type="ARBA" id="ARBA00023315"/>
    </source>
</evidence>
<evidence type="ECO:0000256" key="2">
    <source>
        <dbReference type="ARBA" id="ARBA00004836"/>
    </source>
</evidence>
<dbReference type="InterPro" id="IPR008300">
    <property type="entry name" value="PTAC"/>
</dbReference>
<keyword evidence="9 12" id="KW-0012">Acyltransferase</keyword>
<evidence type="ECO:0000256" key="3">
    <source>
        <dbReference type="ARBA" id="ARBA00007342"/>
    </source>
</evidence>
<dbReference type="PANTHER" id="PTHR39453:SF1">
    <property type="entry name" value="PHOSPHATE PROPANOYLTRANSFERASE"/>
    <property type="match status" value="1"/>
</dbReference>
<dbReference type="PIRSF" id="PIRSF010130">
    <property type="entry name" value="PduL"/>
    <property type="match status" value="1"/>
</dbReference>
<dbReference type="Proteomes" id="UP000294555">
    <property type="component" value="Unassembled WGS sequence"/>
</dbReference>
<dbReference type="EMBL" id="SJOI01000001">
    <property type="protein sequence ID" value="TCL07420.1"/>
    <property type="molecule type" value="Genomic_DNA"/>
</dbReference>
<comment type="catalytic activity">
    <reaction evidence="12">
        <text>propanoyl-CoA + phosphate = propanoyl phosphate + CoA</text>
        <dbReference type="Rhea" id="RHEA:28046"/>
        <dbReference type="ChEBI" id="CHEBI:43474"/>
        <dbReference type="ChEBI" id="CHEBI:57287"/>
        <dbReference type="ChEBI" id="CHEBI:57392"/>
        <dbReference type="ChEBI" id="CHEBI:58933"/>
        <dbReference type="EC" id="2.3.1.222"/>
    </reaction>
</comment>
<evidence type="ECO:0000313" key="13">
    <source>
        <dbReference type="EMBL" id="TCL07420.1"/>
    </source>
</evidence>
<comment type="caution">
    <text evidence="13">The sequence shown here is derived from an EMBL/GenBank/DDBJ whole genome shotgun (WGS) entry which is preliminary data.</text>
</comment>
<protein>
    <recommendedName>
        <fullName evidence="5 12">Phosphate propanoyltransferase</fullName>
        <ecNumber evidence="4 12">2.3.1.222</ecNumber>
    </recommendedName>
</protein>
<evidence type="ECO:0000256" key="6">
    <source>
        <dbReference type="ARBA" id="ARBA00022679"/>
    </source>
</evidence>
<dbReference type="NCBIfam" id="NF011652">
    <property type="entry name" value="PRK15070.1"/>
    <property type="match status" value="1"/>
</dbReference>
<name>A0A4R1NSH8_9GAMM</name>
<dbReference type="EC" id="2.3.1.222" evidence="4 12"/>
<dbReference type="PANTHER" id="PTHR39453">
    <property type="entry name" value="PHOSPHATE PROPANOYLTRANSFERASE"/>
    <property type="match status" value="1"/>
</dbReference>
<dbReference type="Pfam" id="PF06130">
    <property type="entry name" value="PTAC"/>
    <property type="match status" value="1"/>
</dbReference>
<dbReference type="GO" id="GO:0016747">
    <property type="term" value="F:acyltransferase activity, transferring groups other than amino-acyl groups"/>
    <property type="evidence" value="ECO:0007669"/>
    <property type="project" value="InterPro"/>
</dbReference>
<comment type="pathway">
    <text evidence="2 12">Polyol metabolism; 1,2-propanediol degradation.</text>
</comment>
<keyword evidence="7" id="KW-0479">Metal-binding</keyword>
<organism evidence="13 14">
    <name type="scientific">Sodalis ligni</name>
    <dbReference type="NCBI Taxonomy" id="2697027"/>
    <lineage>
        <taxon>Bacteria</taxon>
        <taxon>Pseudomonadati</taxon>
        <taxon>Pseudomonadota</taxon>
        <taxon>Gammaproteobacteria</taxon>
        <taxon>Enterobacterales</taxon>
        <taxon>Bruguierivoracaceae</taxon>
        <taxon>Sodalis</taxon>
    </lineage>
</organism>
<evidence type="ECO:0000256" key="10">
    <source>
        <dbReference type="ARBA" id="ARBA00024322"/>
    </source>
</evidence>
<keyword evidence="11" id="KW-1283">Bacterial microcompartment</keyword>
<dbReference type="RefSeq" id="WP_132928081.1">
    <property type="nucleotide sequence ID" value="NZ_SJOI01000001.1"/>
</dbReference>
<evidence type="ECO:0000256" key="5">
    <source>
        <dbReference type="ARBA" id="ARBA00020837"/>
    </source>
</evidence>
<evidence type="ECO:0000256" key="11">
    <source>
        <dbReference type="ARBA" id="ARBA00024446"/>
    </source>
</evidence>
<keyword evidence="14" id="KW-1185">Reference proteome</keyword>